<dbReference type="InterPro" id="IPR028879">
    <property type="entry name" value="NDOR1"/>
</dbReference>
<comment type="similarity">
    <text evidence="9">In the C-terminal section; belongs to the flavoprotein pyridine nucleotide cytochrome reductase family.</text>
</comment>
<feature type="binding site" evidence="9">
    <location>
        <begin position="19"/>
        <end position="24"/>
    </location>
    <ligand>
        <name>FMN</name>
        <dbReference type="ChEBI" id="CHEBI:58210"/>
    </ligand>
</feature>
<evidence type="ECO:0000256" key="6">
    <source>
        <dbReference type="ARBA" id="ARBA00022827"/>
    </source>
</evidence>
<comment type="function">
    <text evidence="9">NADPH-dependent reductase which is a central component of the cytosolic iron-sulfur (Fe-S) protein assembly (CIA) machinery. Transfers electrons from NADPH via its FAD and FMN prosthetic groups to the [2Fe-2S] cluster of DRE2, another key component of the CIA machinery. In turn, this reduced cluster provides electrons for assembly of cytosolic iron-sulfur cluster proteins. Positively controls H(2)O(2)-induced cell death.</text>
</comment>
<dbReference type="EC" id="1.18.1.-" evidence="9"/>
<feature type="binding site" evidence="9">
    <location>
        <begin position="490"/>
        <end position="493"/>
    </location>
    <ligand>
        <name>FAD</name>
        <dbReference type="ChEBI" id="CHEBI:57692"/>
    </ligand>
</feature>
<reference evidence="13 14" key="1">
    <citation type="journal article" date="2016" name="Nat. Commun.">
        <title>Ectomycorrhizal ecology is imprinted in the genome of the dominant symbiotic fungus Cenococcum geophilum.</title>
        <authorList>
            <consortium name="DOE Joint Genome Institute"/>
            <person name="Peter M."/>
            <person name="Kohler A."/>
            <person name="Ohm R.A."/>
            <person name="Kuo A."/>
            <person name="Krutzmann J."/>
            <person name="Morin E."/>
            <person name="Arend M."/>
            <person name="Barry K.W."/>
            <person name="Binder M."/>
            <person name="Choi C."/>
            <person name="Clum A."/>
            <person name="Copeland A."/>
            <person name="Grisel N."/>
            <person name="Haridas S."/>
            <person name="Kipfer T."/>
            <person name="LaButti K."/>
            <person name="Lindquist E."/>
            <person name="Lipzen A."/>
            <person name="Maire R."/>
            <person name="Meier B."/>
            <person name="Mihaltcheva S."/>
            <person name="Molinier V."/>
            <person name="Murat C."/>
            <person name="Poggeler S."/>
            <person name="Quandt C.A."/>
            <person name="Sperisen C."/>
            <person name="Tritt A."/>
            <person name="Tisserant E."/>
            <person name="Crous P.W."/>
            <person name="Henrissat B."/>
            <person name="Nehls U."/>
            <person name="Egli S."/>
            <person name="Spatafora J.W."/>
            <person name="Grigoriev I.V."/>
            <person name="Martin F.M."/>
        </authorList>
    </citation>
    <scope>NUCLEOTIDE SEQUENCE [LARGE SCALE GENOMIC DNA]</scope>
    <source>
        <strain evidence="13 14">CBS 459.81</strain>
    </source>
</reference>
<comment type="catalytic activity">
    <reaction evidence="9">
        <text>2 oxidized [2Fe-2S]-[protein] + NADPH = 2 reduced [2Fe-2S]-[protein] + NADP(+) + H(+)</text>
        <dbReference type="Rhea" id="RHEA:67716"/>
        <dbReference type="Rhea" id="RHEA-COMP:17327"/>
        <dbReference type="Rhea" id="RHEA-COMP:17328"/>
        <dbReference type="ChEBI" id="CHEBI:15378"/>
        <dbReference type="ChEBI" id="CHEBI:33737"/>
        <dbReference type="ChEBI" id="CHEBI:33738"/>
        <dbReference type="ChEBI" id="CHEBI:57783"/>
        <dbReference type="ChEBI" id="CHEBI:58349"/>
    </reaction>
</comment>
<keyword evidence="3 9" id="KW-0963">Cytoplasm</keyword>
<dbReference type="SUPFAM" id="SSF52218">
    <property type="entry name" value="Flavoproteins"/>
    <property type="match status" value="1"/>
</dbReference>
<dbReference type="SUPFAM" id="SSF63380">
    <property type="entry name" value="Riboflavin synthase domain-like"/>
    <property type="match status" value="1"/>
</dbReference>
<dbReference type="EMBL" id="KV744934">
    <property type="protein sequence ID" value="OCK81097.1"/>
    <property type="molecule type" value="Genomic_DNA"/>
</dbReference>
<evidence type="ECO:0000256" key="7">
    <source>
        <dbReference type="ARBA" id="ARBA00022857"/>
    </source>
</evidence>
<feature type="compositionally biased region" description="Low complexity" evidence="10">
    <location>
        <begin position="196"/>
        <end position="212"/>
    </location>
</feature>
<dbReference type="Gene3D" id="1.20.990.10">
    <property type="entry name" value="NADPH-cytochrome p450 Reductase, Chain A, domain 3"/>
    <property type="match status" value="1"/>
</dbReference>
<feature type="binding site" evidence="9">
    <location>
        <position position="392"/>
    </location>
    <ligand>
        <name>FAD</name>
        <dbReference type="ChEBI" id="CHEBI:57692"/>
    </ligand>
</feature>
<feature type="binding site" evidence="9">
    <location>
        <position position="532"/>
    </location>
    <ligand>
        <name>NADP(+)</name>
        <dbReference type="ChEBI" id="CHEBI:58349"/>
    </ligand>
</feature>
<evidence type="ECO:0000256" key="1">
    <source>
        <dbReference type="ARBA" id="ARBA00001917"/>
    </source>
</evidence>
<comment type="subcellular location">
    <subcellularLocation>
        <location evidence="9">Cytoplasm</location>
    </subcellularLocation>
    <subcellularLocation>
        <location evidence="9">Mitochondrion</location>
    </subcellularLocation>
    <text evidence="9">Relocalizes to mitochondria after H(2)O(2) exposure.</text>
</comment>
<feature type="binding site" evidence="9">
    <location>
        <position position="689"/>
    </location>
    <ligand>
        <name>FAD</name>
        <dbReference type="ChEBI" id="CHEBI:57692"/>
    </ligand>
</feature>
<feature type="domain" description="Flavodoxin-like" evidence="11">
    <location>
        <begin position="13"/>
        <end position="157"/>
    </location>
</feature>
<dbReference type="OrthoDB" id="1856718at2759"/>
<dbReference type="PRINTS" id="PR00371">
    <property type="entry name" value="FPNCR"/>
</dbReference>
<comment type="similarity">
    <text evidence="9">In the N-terminal section; belongs to the flavodoxin family.</text>
</comment>
<feature type="region of interest" description="Disordered" evidence="10">
    <location>
        <begin position="196"/>
        <end position="231"/>
    </location>
</feature>
<dbReference type="InterPro" id="IPR008254">
    <property type="entry name" value="Flavodoxin/NO_synth"/>
</dbReference>
<comment type="cofactor">
    <cofactor evidence="1 9">
        <name>FMN</name>
        <dbReference type="ChEBI" id="CHEBI:58210"/>
    </cofactor>
</comment>
<evidence type="ECO:0000256" key="3">
    <source>
        <dbReference type="ARBA" id="ARBA00022490"/>
    </source>
</evidence>
<dbReference type="InterPro" id="IPR001709">
    <property type="entry name" value="Flavoprot_Pyr_Nucl_cyt_Rdtase"/>
</dbReference>
<dbReference type="PROSITE" id="PS51384">
    <property type="entry name" value="FAD_FR"/>
    <property type="match status" value="1"/>
</dbReference>
<dbReference type="Pfam" id="PF00175">
    <property type="entry name" value="NAD_binding_1"/>
    <property type="match status" value="1"/>
</dbReference>
<dbReference type="GO" id="GO:0160246">
    <property type="term" value="F:NADPH-iron-sulfur [2Fe-2S] protein oxidoreductase activity"/>
    <property type="evidence" value="ECO:0007669"/>
    <property type="project" value="InterPro"/>
</dbReference>
<gene>
    <name evidence="9" type="primary">TAH18</name>
    <name evidence="13" type="ORF">K432DRAFT_381651</name>
</gene>
<dbReference type="GO" id="GO:0050660">
    <property type="term" value="F:flavin adenine dinucleotide binding"/>
    <property type="evidence" value="ECO:0007669"/>
    <property type="project" value="UniProtKB-UniRule"/>
</dbReference>
<dbReference type="PROSITE" id="PS50902">
    <property type="entry name" value="FLAVODOXIN_LIKE"/>
    <property type="match status" value="1"/>
</dbReference>
<dbReference type="PRINTS" id="PR00369">
    <property type="entry name" value="FLAVODOXIN"/>
</dbReference>
<evidence type="ECO:0000313" key="13">
    <source>
        <dbReference type="EMBL" id="OCK81097.1"/>
    </source>
</evidence>
<dbReference type="InterPro" id="IPR001094">
    <property type="entry name" value="Flavdoxin-like"/>
</dbReference>
<dbReference type="HAMAP" id="MF_03178">
    <property type="entry name" value="NDOR1"/>
    <property type="match status" value="1"/>
</dbReference>
<evidence type="ECO:0000256" key="8">
    <source>
        <dbReference type="ARBA" id="ARBA00023002"/>
    </source>
</evidence>
<dbReference type="InterPro" id="IPR017938">
    <property type="entry name" value="Riboflavin_synthase-like_b-brl"/>
</dbReference>
<dbReference type="FunFam" id="1.20.990.10:FF:000013">
    <property type="entry name" value="NADPH-dependent diflavin oxidoreductase 1"/>
    <property type="match status" value="1"/>
</dbReference>
<keyword evidence="4 9" id="KW-0285">Flavoprotein</keyword>
<keyword evidence="5 9" id="KW-0288">FMN</keyword>
<dbReference type="InterPro" id="IPR003097">
    <property type="entry name" value="CysJ-like_FAD-binding"/>
</dbReference>
<feature type="domain" description="FAD-binding FR-type" evidence="12">
    <location>
        <begin position="239"/>
        <end position="520"/>
    </location>
</feature>
<dbReference type="GO" id="GO:0005739">
    <property type="term" value="C:mitochondrion"/>
    <property type="evidence" value="ECO:0007669"/>
    <property type="project" value="UniProtKB-SubCell"/>
</dbReference>
<evidence type="ECO:0000256" key="4">
    <source>
        <dbReference type="ARBA" id="ARBA00022630"/>
    </source>
</evidence>
<feature type="binding site" evidence="9">
    <location>
        <begin position="614"/>
        <end position="618"/>
    </location>
    <ligand>
        <name>NADP(+)</name>
        <dbReference type="ChEBI" id="CHEBI:58349"/>
    </ligand>
</feature>
<evidence type="ECO:0000313" key="14">
    <source>
        <dbReference type="Proteomes" id="UP000250266"/>
    </source>
</evidence>
<dbReference type="PANTHER" id="PTHR19384:SF10">
    <property type="entry name" value="NADPH-DEPENDENT DIFLAVIN OXIDOREDUCTASE 1"/>
    <property type="match status" value="1"/>
</dbReference>
<evidence type="ECO:0000256" key="10">
    <source>
        <dbReference type="SAM" id="MobiDB-lite"/>
    </source>
</evidence>
<dbReference type="GO" id="GO:0010181">
    <property type="term" value="F:FMN binding"/>
    <property type="evidence" value="ECO:0007669"/>
    <property type="project" value="UniProtKB-UniRule"/>
</dbReference>
<dbReference type="Pfam" id="PF00258">
    <property type="entry name" value="Flavodoxin_1"/>
    <property type="match status" value="1"/>
</dbReference>
<feature type="binding site" evidence="9">
    <location>
        <begin position="104"/>
        <end position="113"/>
    </location>
    <ligand>
        <name>FMN</name>
        <dbReference type="ChEBI" id="CHEBI:58210"/>
    </ligand>
</feature>
<comment type="cofactor">
    <cofactor evidence="2 9">
        <name>FAD</name>
        <dbReference type="ChEBI" id="CHEBI:57692"/>
    </cofactor>
</comment>
<evidence type="ECO:0000256" key="9">
    <source>
        <dbReference type="HAMAP-Rule" id="MF_03178"/>
    </source>
</evidence>
<comment type="similarity">
    <text evidence="9">Belongs to the NADPH-dependent diflavin oxidoreductase NDOR1 family.</text>
</comment>
<dbReference type="GO" id="GO:0016226">
    <property type="term" value="P:iron-sulfur cluster assembly"/>
    <property type="evidence" value="ECO:0007669"/>
    <property type="project" value="UniProtKB-UniRule"/>
</dbReference>
<dbReference type="Gene3D" id="3.40.50.360">
    <property type="match status" value="1"/>
</dbReference>
<feature type="binding site" evidence="9">
    <location>
        <begin position="422"/>
        <end position="425"/>
    </location>
    <ligand>
        <name>FAD</name>
        <dbReference type="ChEBI" id="CHEBI:57692"/>
    </ligand>
</feature>
<dbReference type="PANTHER" id="PTHR19384">
    <property type="entry name" value="NITRIC OXIDE SYNTHASE-RELATED"/>
    <property type="match status" value="1"/>
</dbReference>
<dbReference type="InterPro" id="IPR017927">
    <property type="entry name" value="FAD-bd_FR_type"/>
</dbReference>
<keyword evidence="6 9" id="KW-0274">FAD</keyword>
<feature type="binding site" evidence="9">
    <location>
        <position position="139"/>
    </location>
    <ligand>
        <name>FMN</name>
        <dbReference type="ChEBI" id="CHEBI:58210"/>
    </ligand>
</feature>
<feature type="binding site" evidence="9">
    <location>
        <begin position="66"/>
        <end position="69"/>
    </location>
    <ligand>
        <name>FMN</name>
        <dbReference type="ChEBI" id="CHEBI:58210"/>
    </ligand>
</feature>
<feature type="binding site" evidence="9">
    <location>
        <begin position="608"/>
        <end position="609"/>
    </location>
    <ligand>
        <name>NADP(+)</name>
        <dbReference type="ChEBI" id="CHEBI:58349"/>
    </ligand>
</feature>
<keyword evidence="9" id="KW-0496">Mitochondrion</keyword>
<dbReference type="InterPro" id="IPR039261">
    <property type="entry name" value="FNR_nucleotide-bd"/>
</dbReference>
<comment type="caution">
    <text evidence="9">Lacks conserved residue(s) required for the propagation of feature annotation.</text>
</comment>
<keyword evidence="7 9" id="KW-0521">NADP</keyword>
<dbReference type="Pfam" id="PF00667">
    <property type="entry name" value="FAD_binding_1"/>
    <property type="match status" value="1"/>
</dbReference>
<dbReference type="Proteomes" id="UP000250266">
    <property type="component" value="Unassembled WGS sequence"/>
</dbReference>
<dbReference type="InterPro" id="IPR023173">
    <property type="entry name" value="NADPH_Cyt_P450_Rdtase_alpha"/>
</dbReference>
<dbReference type="GO" id="GO:0005829">
    <property type="term" value="C:cytosol"/>
    <property type="evidence" value="ECO:0007669"/>
    <property type="project" value="TreeGrafter"/>
</dbReference>
<evidence type="ECO:0000256" key="2">
    <source>
        <dbReference type="ARBA" id="ARBA00001974"/>
    </source>
</evidence>
<dbReference type="Gene3D" id="3.40.50.80">
    <property type="entry name" value="Nucleotide-binding domain of ferredoxin-NADP reductase (FNR) module"/>
    <property type="match status" value="1"/>
</dbReference>
<comment type="subunit">
    <text evidence="9">Interacts with DRE2; as part of the cytosolic iron-sulfur (Fe-S) protein assembly (CIA) machinery.</text>
</comment>
<dbReference type="Gene3D" id="2.40.30.10">
    <property type="entry name" value="Translation factors"/>
    <property type="match status" value="1"/>
</dbReference>
<accession>A0A8E2EBW3</accession>
<sequence>MEAVQDALADRTALMLYGSETGNAQDIAEELGRLTERLRFDTQVSDLNSIHVRQLLHYSVILIAISTTGQGDLPANSQTFWKSLRSVRLRPGCLQSVRFASFGLGDTSYLKFNWAHRKLYNRLVQLGAQPICDRGEADEQHPEGVDGSFLPWSLKLRQRLLQEYPLPDGIEPIPDDVLLEPKWVLDFLEVDTVSNLDNDSSNDNNYSNGLSDPSTQFYKPQEEGNDYPENPPEDLLTVPDSIVATVLSNTRLTPPTHWQDVRHLILNTSTPHPYNPGDTLTIYPKNFPSDVAELLKIMKWASIADSPLKFVSSSSATPSTHSPFPLLNIPPKSCLTLRSLLTNHLDIMSIPRRSFFTQLAHYTNDPFHRERLLEFTNPDYIDELYDYTTRPRRSILEVLQEFESVQIPWQRVCSIIPVMRGRQFSIASGGRLKSAQTAHSFTASEKDVPGIKLFDIQNVNPEETERLQTRIELLIAIVKYRTVIKRTRQGVCTRYVSSLRPGQRISVTLQKGGLGVTRADGDRPVVMVGPGTGVAPMRALIYERLSWKQETNCDRNQKSERVLRERQESRDILFFGCRNSQADFFFKNEWDALQREEGALLDVYPAFSRDQRNKVYVQDLVRSHASQVYKALADRQGLVYICGSSGKMPQAVRESLIEVFQQQGGRSRDDAEAYLVAMEKNGRYKQETW</sequence>
<protein>
    <recommendedName>
        <fullName evidence="9">NADPH-dependent diflavin oxidoreductase 1</fullName>
        <ecNumber evidence="9">1.18.1.-</ecNumber>
    </recommendedName>
    <alternativeName>
        <fullName evidence="9">NADPH-dependent FMN and FAD-containing oxidoreductase</fullName>
    </alternativeName>
</protein>
<dbReference type="GO" id="GO:0050661">
    <property type="term" value="F:NADP binding"/>
    <property type="evidence" value="ECO:0007669"/>
    <property type="project" value="UniProtKB-UniRule"/>
</dbReference>
<keyword evidence="14" id="KW-1185">Reference proteome</keyword>
<dbReference type="SUPFAM" id="SSF52343">
    <property type="entry name" value="Ferredoxin reductase-like, C-terminal NADP-linked domain"/>
    <property type="match status" value="1"/>
</dbReference>
<dbReference type="InterPro" id="IPR029039">
    <property type="entry name" value="Flavoprotein-like_sf"/>
</dbReference>
<evidence type="ECO:0000259" key="12">
    <source>
        <dbReference type="PROSITE" id="PS51384"/>
    </source>
</evidence>
<proteinExistence type="inferred from homology"/>
<keyword evidence="8 9" id="KW-0560">Oxidoreductase</keyword>
<dbReference type="AlphaFoldDB" id="A0A8E2EBW3"/>
<organism evidence="13 14">
    <name type="scientific">Lepidopterella palustris CBS 459.81</name>
    <dbReference type="NCBI Taxonomy" id="1314670"/>
    <lineage>
        <taxon>Eukaryota</taxon>
        <taxon>Fungi</taxon>
        <taxon>Dikarya</taxon>
        <taxon>Ascomycota</taxon>
        <taxon>Pezizomycotina</taxon>
        <taxon>Dothideomycetes</taxon>
        <taxon>Pleosporomycetidae</taxon>
        <taxon>Mytilinidiales</taxon>
        <taxon>Argynnaceae</taxon>
        <taxon>Lepidopterella</taxon>
    </lineage>
</organism>
<name>A0A8E2EBW3_9PEZI</name>
<dbReference type="InterPro" id="IPR001433">
    <property type="entry name" value="OxRdtase_FAD/NAD-bd"/>
</dbReference>
<dbReference type="GO" id="GO:0016651">
    <property type="term" value="F:oxidoreductase activity, acting on NAD(P)H"/>
    <property type="evidence" value="ECO:0007669"/>
    <property type="project" value="UniProtKB-UniRule"/>
</dbReference>
<evidence type="ECO:0000256" key="5">
    <source>
        <dbReference type="ARBA" id="ARBA00022643"/>
    </source>
</evidence>
<evidence type="ECO:0000259" key="11">
    <source>
        <dbReference type="PROSITE" id="PS50902"/>
    </source>
</evidence>
<dbReference type="FunFam" id="3.40.50.80:FF:000030">
    <property type="entry name" value="NADPH-dependent diflavin oxidoreductase 1"/>
    <property type="match status" value="1"/>
</dbReference>